<feature type="domain" description="USP" evidence="10">
    <location>
        <begin position="255"/>
        <end position="720"/>
    </location>
</feature>
<feature type="region of interest" description="Disordered" evidence="8">
    <location>
        <begin position="73"/>
        <end position="111"/>
    </location>
</feature>
<keyword evidence="12" id="KW-1185">Reference proteome</keyword>
<dbReference type="SMART" id="SM00165">
    <property type="entry name" value="UBA"/>
    <property type="match status" value="1"/>
</dbReference>
<dbReference type="VEuPathDB" id="AmoebaDB:NF0046510"/>
<evidence type="ECO:0000256" key="6">
    <source>
        <dbReference type="ARBA" id="ARBA00022807"/>
    </source>
</evidence>
<dbReference type="Pfam" id="PF00627">
    <property type="entry name" value="UBA"/>
    <property type="match status" value="1"/>
</dbReference>
<feature type="compositionally biased region" description="Low complexity" evidence="8">
    <location>
        <begin position="94"/>
        <end position="106"/>
    </location>
</feature>
<accession>A0A6A5C6Q9</accession>
<evidence type="ECO:0000256" key="3">
    <source>
        <dbReference type="ARBA" id="ARBA00022670"/>
    </source>
</evidence>
<dbReference type="InterPro" id="IPR038765">
    <property type="entry name" value="Papain-like_cys_pep_sf"/>
</dbReference>
<dbReference type="InterPro" id="IPR018200">
    <property type="entry name" value="USP_CS"/>
</dbReference>
<dbReference type="PROSITE" id="PS50235">
    <property type="entry name" value="USP_3"/>
    <property type="match status" value="1"/>
</dbReference>
<dbReference type="GeneID" id="68119352"/>
<dbReference type="VEuPathDB" id="AmoebaDB:NfTy_038320"/>
<dbReference type="InterPro" id="IPR009060">
    <property type="entry name" value="UBA-like_sf"/>
</dbReference>
<dbReference type="Gene3D" id="1.10.8.10">
    <property type="entry name" value="DNA helicase RuvA subunit, C-terminal domain"/>
    <property type="match status" value="1"/>
</dbReference>
<reference evidence="11 12" key="1">
    <citation type="journal article" date="2019" name="Sci. Rep.">
        <title>Nanopore sequencing improves the draft genome of the human pathogenic amoeba Naegleria fowleri.</title>
        <authorList>
            <person name="Liechti N."/>
            <person name="Schurch N."/>
            <person name="Bruggmann R."/>
            <person name="Wittwer M."/>
        </authorList>
    </citation>
    <scope>NUCLEOTIDE SEQUENCE [LARGE SCALE GENOMIC DNA]</scope>
    <source>
        <strain evidence="11 12">ATCC 30894</strain>
    </source>
</reference>
<dbReference type="GO" id="GO:0004843">
    <property type="term" value="F:cysteine-type deubiquitinase activity"/>
    <property type="evidence" value="ECO:0007669"/>
    <property type="project" value="UniProtKB-EC"/>
</dbReference>
<evidence type="ECO:0000313" key="11">
    <source>
        <dbReference type="EMBL" id="KAF0981480.1"/>
    </source>
</evidence>
<gene>
    <name evidence="11" type="ORF">FDP41_012137</name>
</gene>
<dbReference type="GO" id="GO:0070628">
    <property type="term" value="F:proteasome binding"/>
    <property type="evidence" value="ECO:0007669"/>
    <property type="project" value="TreeGrafter"/>
</dbReference>
<dbReference type="Gene3D" id="3.90.70.10">
    <property type="entry name" value="Cysteine proteinases"/>
    <property type="match status" value="1"/>
</dbReference>
<dbReference type="SUPFAM" id="SSF46934">
    <property type="entry name" value="UBA-like"/>
    <property type="match status" value="1"/>
</dbReference>
<keyword evidence="4" id="KW-0833">Ubl conjugation pathway</keyword>
<feature type="compositionally biased region" description="Polar residues" evidence="8">
    <location>
        <begin position="1266"/>
        <end position="1293"/>
    </location>
</feature>
<feature type="compositionally biased region" description="Low complexity" evidence="8">
    <location>
        <begin position="128"/>
        <end position="137"/>
    </location>
</feature>
<dbReference type="InterPro" id="IPR028889">
    <property type="entry name" value="USP"/>
</dbReference>
<comment type="caution">
    <text evidence="11">The sequence shown here is derived from an EMBL/GenBank/DDBJ whole genome shotgun (WGS) entry which is preliminary data.</text>
</comment>
<evidence type="ECO:0000256" key="7">
    <source>
        <dbReference type="SAM" id="Coils"/>
    </source>
</evidence>
<feature type="coiled-coil region" evidence="7">
    <location>
        <begin position="1133"/>
        <end position="1160"/>
    </location>
</feature>
<comment type="catalytic activity">
    <reaction evidence="1">
        <text>Thiol-dependent hydrolysis of ester, thioester, amide, peptide and isopeptide bonds formed by the C-terminal Gly of ubiquitin (a 76-residue protein attached to proteins as an intracellular targeting signal).</text>
        <dbReference type="EC" id="3.4.19.12"/>
    </reaction>
</comment>
<dbReference type="EMBL" id="VFQX01000013">
    <property type="protein sequence ID" value="KAF0981480.1"/>
    <property type="molecule type" value="Genomic_DNA"/>
</dbReference>
<evidence type="ECO:0000313" key="12">
    <source>
        <dbReference type="Proteomes" id="UP000444721"/>
    </source>
</evidence>
<dbReference type="PROSITE" id="PS00973">
    <property type="entry name" value="USP_2"/>
    <property type="match status" value="1"/>
</dbReference>
<feature type="region of interest" description="Disordered" evidence="8">
    <location>
        <begin position="125"/>
        <end position="180"/>
    </location>
</feature>
<dbReference type="InterPro" id="IPR044635">
    <property type="entry name" value="UBP14-like"/>
</dbReference>
<dbReference type="GO" id="GO:0016579">
    <property type="term" value="P:protein deubiquitination"/>
    <property type="evidence" value="ECO:0007669"/>
    <property type="project" value="InterPro"/>
</dbReference>
<feature type="coiled-coil region" evidence="7">
    <location>
        <begin position="539"/>
        <end position="566"/>
    </location>
</feature>
<dbReference type="GO" id="GO:0043161">
    <property type="term" value="P:proteasome-mediated ubiquitin-dependent protein catabolic process"/>
    <property type="evidence" value="ECO:0007669"/>
    <property type="project" value="InterPro"/>
</dbReference>
<dbReference type="PROSITE" id="PS50030">
    <property type="entry name" value="UBA"/>
    <property type="match status" value="1"/>
</dbReference>
<dbReference type="OMA" id="CTEELEY"/>
<dbReference type="OrthoDB" id="2420415at2759"/>
<evidence type="ECO:0000259" key="9">
    <source>
        <dbReference type="PROSITE" id="PS50030"/>
    </source>
</evidence>
<keyword evidence="7" id="KW-0175">Coiled coil</keyword>
<dbReference type="RefSeq" id="XP_044566193.1">
    <property type="nucleotide sequence ID" value="XM_044702623.1"/>
</dbReference>
<dbReference type="EC" id="3.4.19.12" evidence="2"/>
<dbReference type="VEuPathDB" id="AmoebaDB:FDP41_012137"/>
<keyword evidence="3" id="KW-0645">Protease</keyword>
<dbReference type="PANTHER" id="PTHR43982:SF6">
    <property type="entry name" value="UBIQUITIN CARBOXYL-TERMINAL HYDROLASE 2-RELATED"/>
    <property type="match status" value="1"/>
</dbReference>
<keyword evidence="5" id="KW-0378">Hydrolase</keyword>
<evidence type="ECO:0000256" key="8">
    <source>
        <dbReference type="SAM" id="MobiDB-lite"/>
    </source>
</evidence>
<keyword evidence="6" id="KW-0788">Thiol protease</keyword>
<evidence type="ECO:0000256" key="5">
    <source>
        <dbReference type="ARBA" id="ARBA00022801"/>
    </source>
</evidence>
<evidence type="ECO:0000256" key="4">
    <source>
        <dbReference type="ARBA" id="ARBA00022786"/>
    </source>
</evidence>
<dbReference type="SUPFAM" id="SSF54001">
    <property type="entry name" value="Cysteine proteinases"/>
    <property type="match status" value="1"/>
</dbReference>
<feature type="compositionally biased region" description="Low complexity" evidence="8">
    <location>
        <begin position="1239"/>
        <end position="1265"/>
    </location>
</feature>
<dbReference type="FunFam" id="1.10.8.10:FF:000003">
    <property type="entry name" value="UV excision repair protein RAD23 homolog"/>
    <property type="match status" value="1"/>
</dbReference>
<evidence type="ECO:0000259" key="10">
    <source>
        <dbReference type="PROSITE" id="PS50235"/>
    </source>
</evidence>
<evidence type="ECO:0000256" key="1">
    <source>
        <dbReference type="ARBA" id="ARBA00000707"/>
    </source>
</evidence>
<dbReference type="InterPro" id="IPR015940">
    <property type="entry name" value="UBA"/>
</dbReference>
<sequence length="1293" mass="149323">MPHVREDLVDQITEAGFTREQAIAALNKANNNVTRAFDFLLSDIPLNDSNGAEYDLADDNTSTTAVAVVHHHNDDISGAPGGPTISDMNRYYNDSDSSSTTFSTSDGDVLGDDQEEAHQARATNIAPDQQQAASASHHQQHHRRSDSTDNIPDLEDEPQQSGARVHHRSQQHTSEPTDEFFFDTAAFEFNDNRRYERSPYYDHHNAHRHSSHSSHNNSFEDALNMAIQASLQDQKRDSEPKTPIEKYRKQSHIPIGLKNIGNTCYVNSLFQAFFMIPKLKQLVFTFSEEEFKARVQAKIEKLANQQKENDKQPSQVQQQVSNRILLERQAEKDLNFVKEVQRLFSKMILTNRTFIDPSALVDALLKEGVDVNIGYQEDISEFYNRILILLERMFSQEWEDKIENKTNSISLENPLKQIFYGICTEELEYENREKETVTVSKLSELCNLILNVSEELNNFYASLDAYSTTEIADYSIEANYKSNVVKTTWFKTPPPVLLVQLQRTSFDITKKVAHKINLPFDFQQVIYLDRYLESNKQKTTSKREKIKQIKQKIADLENELNSYVNFKGTSGLSLEFLFNGVLEYVNQKQLELSLNSNDTKVTASSIESSVKVFENIRNQVVKKVESLKHEIAALKESVRTMFDDMHDCAYDLCAILVHEGSLASSGHYFIYHHDQYLNTWWKFNDMKVTEVTEEEVMKTSKGNNDKEISSSAYCLVYIDSNRVNVEDKDFICKDTTLQQKIEENIASLKESLHKLEHSHDSCCGHNHNHGEQKPNHDSKLEDLHEYSSLEEILAGYPATARDVKTEILQEKWKTLIPHDIQEEVLFQNKKFIEEIHIWIEQQKEKRERERKHFQHQYNDAINRCFQFCQGQVNSTYTYSMSLQNDARIASFQVFLCAIDQIGPMKFTIADQIFYSMFHRKLLDLFMSLDKGDQMKFHEYMSLVNLTINDIPDPKTMSSLTDLYSLFCFVATLYHHGLHYLYRKTFDRSINAFQTAIIYDNILTKMHGDKKLSRKKDIITYTAVCLQQIFSRGLKTITKDFMEAMNWIRYAVEHLPLVWNSTLPTNDFVYDKILNYFPVYINENHVRIQYSCAQHVDEIIEYWKYLQQHPIFRNHNIRKDLHNLIDQNAPAEDIANMRRLLKTSNMEIEKMNRDLLAQNRETYTISFPDDPERLARSISSEIHNVEMEYARDIQIHPMYNSDADFVAEEEAEENEFIADSQGVTEITLTHQGDTEISRDVVASSSPPIATSTTSSAVSKTSYTTVSDDSPTSSNVVKSEQVAAASSSDFQIDID</sequence>
<feature type="domain" description="UBA" evidence="9">
    <location>
        <begin position="3"/>
        <end position="43"/>
    </location>
</feature>
<dbReference type="Proteomes" id="UP000444721">
    <property type="component" value="Unassembled WGS sequence"/>
</dbReference>
<dbReference type="PROSITE" id="PS00972">
    <property type="entry name" value="USP_1"/>
    <property type="match status" value="1"/>
</dbReference>
<organism evidence="11 12">
    <name type="scientific">Naegleria fowleri</name>
    <name type="common">Brain eating amoeba</name>
    <dbReference type="NCBI Taxonomy" id="5763"/>
    <lineage>
        <taxon>Eukaryota</taxon>
        <taxon>Discoba</taxon>
        <taxon>Heterolobosea</taxon>
        <taxon>Tetramitia</taxon>
        <taxon>Eutetramitia</taxon>
        <taxon>Vahlkampfiidae</taxon>
        <taxon>Naegleria</taxon>
    </lineage>
</organism>
<proteinExistence type="predicted"/>
<protein>
    <recommendedName>
        <fullName evidence="2">ubiquitinyl hydrolase 1</fullName>
        <ecNumber evidence="2">3.4.19.12</ecNumber>
    </recommendedName>
</protein>
<dbReference type="PANTHER" id="PTHR43982">
    <property type="entry name" value="UBIQUITIN CARBOXYL-TERMINAL HYDROLASE"/>
    <property type="match status" value="1"/>
</dbReference>
<evidence type="ECO:0000256" key="2">
    <source>
        <dbReference type="ARBA" id="ARBA00012759"/>
    </source>
</evidence>
<dbReference type="InterPro" id="IPR001394">
    <property type="entry name" value="Peptidase_C19_UCH"/>
</dbReference>
<feature type="region of interest" description="Disordered" evidence="8">
    <location>
        <begin position="1238"/>
        <end position="1293"/>
    </location>
</feature>
<name>A0A6A5C6Q9_NAEFO</name>
<dbReference type="GO" id="GO:0061136">
    <property type="term" value="P:regulation of proteasomal protein catabolic process"/>
    <property type="evidence" value="ECO:0007669"/>
    <property type="project" value="TreeGrafter"/>
</dbReference>
<dbReference type="Pfam" id="PF00443">
    <property type="entry name" value="UCH"/>
    <property type="match status" value="1"/>
</dbReference>